<evidence type="ECO:0000256" key="2">
    <source>
        <dbReference type="ARBA" id="ARBA00022603"/>
    </source>
</evidence>
<dbReference type="Gene3D" id="3.90.120.10">
    <property type="entry name" value="DNA Methylase, subunit A, domain 2"/>
    <property type="match status" value="1"/>
</dbReference>
<keyword evidence="8" id="KW-0378">Hydrolase</keyword>
<dbReference type="EMBL" id="JANWTP010000144">
    <property type="protein sequence ID" value="MDC8640602.1"/>
    <property type="molecule type" value="Genomic_DNA"/>
</dbReference>
<evidence type="ECO:0000256" key="4">
    <source>
        <dbReference type="ARBA" id="ARBA00022691"/>
    </source>
</evidence>
<comment type="similarity">
    <text evidence="7">Belongs to the class I-like SAM-binding methyltransferase superfamily. C5-methyltransferase family.</text>
</comment>
<evidence type="ECO:0000256" key="3">
    <source>
        <dbReference type="ARBA" id="ARBA00022679"/>
    </source>
</evidence>
<comment type="catalytic activity">
    <reaction evidence="6">
        <text>a 2'-deoxycytidine in DNA + S-adenosyl-L-methionine = a 5-methyl-2'-deoxycytidine in DNA + S-adenosyl-L-homocysteine + H(+)</text>
        <dbReference type="Rhea" id="RHEA:13681"/>
        <dbReference type="Rhea" id="RHEA-COMP:11369"/>
        <dbReference type="Rhea" id="RHEA-COMP:11370"/>
        <dbReference type="ChEBI" id="CHEBI:15378"/>
        <dbReference type="ChEBI" id="CHEBI:57856"/>
        <dbReference type="ChEBI" id="CHEBI:59789"/>
        <dbReference type="ChEBI" id="CHEBI:85452"/>
        <dbReference type="ChEBI" id="CHEBI:85454"/>
        <dbReference type="EC" id="2.1.1.37"/>
    </reaction>
</comment>
<dbReference type="GO" id="GO:0016787">
    <property type="term" value="F:hydrolase activity"/>
    <property type="evidence" value="ECO:0007669"/>
    <property type="project" value="UniProtKB-KW"/>
</dbReference>
<dbReference type="PROSITE" id="PS51679">
    <property type="entry name" value="SAM_MT_C5"/>
    <property type="match status" value="1"/>
</dbReference>
<dbReference type="GO" id="GO:0003677">
    <property type="term" value="F:DNA binding"/>
    <property type="evidence" value="ECO:0007669"/>
    <property type="project" value="TreeGrafter"/>
</dbReference>
<keyword evidence="3 7" id="KW-0808">Transferase</keyword>
<dbReference type="PANTHER" id="PTHR10629:SF52">
    <property type="entry name" value="DNA (CYTOSINE-5)-METHYLTRANSFERASE 1"/>
    <property type="match status" value="1"/>
</dbReference>
<keyword evidence="5" id="KW-0680">Restriction system</keyword>
<gene>
    <name evidence="8" type="ORF">NY667_23105</name>
</gene>
<dbReference type="CDD" id="cd10453">
    <property type="entry name" value="GIY-YIG_RE_Cfr42I"/>
    <property type="match status" value="1"/>
</dbReference>
<dbReference type="GO" id="GO:0032259">
    <property type="term" value="P:methylation"/>
    <property type="evidence" value="ECO:0007669"/>
    <property type="project" value="UniProtKB-KW"/>
</dbReference>
<evidence type="ECO:0000256" key="6">
    <source>
        <dbReference type="ARBA" id="ARBA00047422"/>
    </source>
</evidence>
<evidence type="ECO:0000256" key="5">
    <source>
        <dbReference type="ARBA" id="ARBA00022747"/>
    </source>
</evidence>
<feature type="active site" evidence="7">
    <location>
        <position position="80"/>
    </location>
</feature>
<dbReference type="PROSITE" id="PS51257">
    <property type="entry name" value="PROKAR_LIPOPROTEIN"/>
    <property type="match status" value="1"/>
</dbReference>
<dbReference type="AlphaFoldDB" id="A0A9X4H9X6"/>
<dbReference type="InterPro" id="IPR050390">
    <property type="entry name" value="C5-Methyltransferase"/>
</dbReference>
<reference evidence="8" key="2">
    <citation type="submission" date="2022-08" db="EMBL/GenBank/DDBJ databases">
        <authorList>
            <person name="Iruegas-Bocardo F."/>
            <person name="Weisberg A.J."/>
            <person name="Riutta E.R."/>
            <person name="Kilday K."/>
            <person name="Bonkowski J.C."/>
            <person name="Creswell T."/>
            <person name="Daughtrey M.L."/>
            <person name="Rane K."/>
            <person name="Grunwald N.J."/>
            <person name="Chang J.H."/>
            <person name="Putnam M.L."/>
        </authorList>
    </citation>
    <scope>NUCLEOTIDE SEQUENCE</scope>
    <source>
        <strain evidence="8">22-338</strain>
    </source>
</reference>
<comment type="caution">
    <text evidence="8">The sequence shown here is derived from an EMBL/GenBank/DDBJ whole genome shotgun (WGS) entry which is preliminary data.</text>
</comment>
<dbReference type="RefSeq" id="WP_104552346.1">
    <property type="nucleotide sequence ID" value="NZ_CP168178.1"/>
</dbReference>
<dbReference type="Pfam" id="PF00145">
    <property type="entry name" value="DNA_methylase"/>
    <property type="match status" value="2"/>
</dbReference>
<dbReference type="InterPro" id="IPR031303">
    <property type="entry name" value="C5_meth_CS"/>
</dbReference>
<keyword evidence="2 7" id="KW-0489">Methyltransferase</keyword>
<name>A0A9X4H9X6_9XANT</name>
<reference evidence="8" key="1">
    <citation type="journal article" date="2022" name="Phytopathology">
        <title>Whole genome sequencing-based tracing of a 2022 introduction and outbreak of Xanthomonas hortorum pv. pelargonii.</title>
        <authorList>
            <person name="Iruegas Bocardo F."/>
            <person name="Weisberg A.J."/>
            <person name="Riutta E.R."/>
            <person name="Kilday K.B."/>
            <person name="Bonkowski J.C."/>
            <person name="Creswell T.C."/>
            <person name="Daughtrey M."/>
            <person name="Rane K.K."/>
            <person name="Grunwald N.J."/>
            <person name="Chang J.H."/>
            <person name="Putnam M."/>
        </authorList>
    </citation>
    <scope>NUCLEOTIDE SEQUENCE</scope>
    <source>
        <strain evidence="8">22-338</strain>
    </source>
</reference>
<protein>
    <recommendedName>
        <fullName evidence="1">DNA (cytosine-5-)-methyltransferase</fullName>
        <ecNumber evidence="1">2.1.1.37</ecNumber>
    </recommendedName>
</protein>
<keyword evidence="8" id="KW-0255">Endonuclease</keyword>
<dbReference type="InterPro" id="IPR018575">
    <property type="entry name" value="Restrct_endonuc_II_Eco29kI"/>
</dbReference>
<dbReference type="SUPFAM" id="SSF53335">
    <property type="entry name" value="S-adenosyl-L-methionine-dependent methyltransferases"/>
    <property type="match status" value="1"/>
</dbReference>
<dbReference type="InterPro" id="IPR018117">
    <property type="entry name" value="C5_DNA_meth_AS"/>
</dbReference>
<sequence length="620" mass="68857">MRSVELFAGAGGLAMGCEIAGFEHLAVVEWDKWACDTVRENQKRGYPLVRGWALHEGDVRSFDWSSIPQDIELLAGGPPCQPFSIGGKHKAHEDNRDMFPATVDIIRQLRPKAFIVENVKGLTRSKFANYFHYIQLQLEFPDVPLRINEDWGDHLSRLQIEKTSGKRKGKGLSYSVIPTLVNAANFGVPQKRERVFLVGFRDDLGVEWSFPTETHSYDALLHDQWVTGNYWKRHGLRRPKTPAKMAVRVAKLKQAGASLSTQAWRTVRDALQGLPDPESIEAKNFANHLYQSGARVYPGHTGSPLDLPAKTLKAGGHGVPGGENMLIKSDGSARYFTIRESARIQTFPDGFYFHGSWSETMRQLGNAVPVLLAQRVASSVAEQIAIAGLSRIAKNEALTKKKARMTAKVIPFNPLDKKNLGASVAEALLTKEVHQLAELSAFDGAGIYAIYYTGNFGAYAQVSRLNLNGKFMLPIYVGKAVPAGARVGANSEIPVGKVLYKRLKEHADSIRAAVNLNIEDFFCRFLVVDDIWIPLGESLIISRFTPVWNSLIDGFGNHNPGKGRHAGMRPRWDVLHPGREWAQRLADRPETQLRVAEDAATYLRVLPACLSDKFIEAEGE</sequence>
<dbReference type="GO" id="GO:0044027">
    <property type="term" value="P:negative regulation of gene expression via chromosomal CpG island methylation"/>
    <property type="evidence" value="ECO:0007669"/>
    <property type="project" value="TreeGrafter"/>
</dbReference>
<dbReference type="Gene3D" id="3.40.50.150">
    <property type="entry name" value="Vaccinia Virus protein VP39"/>
    <property type="match status" value="1"/>
</dbReference>
<evidence type="ECO:0000313" key="9">
    <source>
        <dbReference type="Proteomes" id="UP001140230"/>
    </source>
</evidence>
<organism evidence="8 9">
    <name type="scientific">Xanthomonas hortorum pv. hederae</name>
    <dbReference type="NCBI Taxonomy" id="453603"/>
    <lineage>
        <taxon>Bacteria</taxon>
        <taxon>Pseudomonadati</taxon>
        <taxon>Pseudomonadota</taxon>
        <taxon>Gammaproteobacteria</taxon>
        <taxon>Lysobacterales</taxon>
        <taxon>Lysobacteraceae</taxon>
        <taxon>Xanthomonas</taxon>
    </lineage>
</organism>
<proteinExistence type="inferred from homology"/>
<dbReference type="InterPro" id="IPR029063">
    <property type="entry name" value="SAM-dependent_MTases_sf"/>
</dbReference>
<dbReference type="InterPro" id="IPR001525">
    <property type="entry name" value="C5_MeTfrase"/>
</dbReference>
<keyword evidence="4 7" id="KW-0949">S-adenosyl-L-methionine</keyword>
<dbReference type="GO" id="GO:0003886">
    <property type="term" value="F:DNA (cytosine-5-)-methyltransferase activity"/>
    <property type="evidence" value="ECO:0007669"/>
    <property type="project" value="UniProtKB-EC"/>
</dbReference>
<accession>A0A9X4H9X6</accession>
<dbReference type="GO" id="GO:0009307">
    <property type="term" value="P:DNA restriction-modification system"/>
    <property type="evidence" value="ECO:0007669"/>
    <property type="project" value="UniProtKB-KW"/>
</dbReference>
<dbReference type="Pfam" id="PF09517">
    <property type="entry name" value="RE_Eco29kI"/>
    <property type="match status" value="1"/>
</dbReference>
<dbReference type="GO" id="GO:0004519">
    <property type="term" value="F:endonuclease activity"/>
    <property type="evidence" value="ECO:0007669"/>
    <property type="project" value="UniProtKB-KW"/>
</dbReference>
<dbReference type="EC" id="2.1.1.37" evidence="1"/>
<dbReference type="PROSITE" id="PS00095">
    <property type="entry name" value="C5_MTASE_2"/>
    <property type="match status" value="1"/>
</dbReference>
<dbReference type="PROSITE" id="PS00094">
    <property type="entry name" value="C5_MTASE_1"/>
    <property type="match status" value="1"/>
</dbReference>
<evidence type="ECO:0000256" key="7">
    <source>
        <dbReference type="PROSITE-ProRule" id="PRU01016"/>
    </source>
</evidence>
<keyword evidence="8" id="KW-0540">Nuclease</keyword>
<evidence type="ECO:0000256" key="1">
    <source>
        <dbReference type="ARBA" id="ARBA00011975"/>
    </source>
</evidence>
<dbReference type="Proteomes" id="UP001140230">
    <property type="component" value="Unassembled WGS sequence"/>
</dbReference>
<dbReference type="PANTHER" id="PTHR10629">
    <property type="entry name" value="CYTOSINE-SPECIFIC METHYLTRANSFERASE"/>
    <property type="match status" value="1"/>
</dbReference>
<dbReference type="PRINTS" id="PR00105">
    <property type="entry name" value="C5METTRFRASE"/>
</dbReference>
<evidence type="ECO:0000313" key="8">
    <source>
        <dbReference type="EMBL" id="MDC8640602.1"/>
    </source>
</evidence>